<keyword evidence="5" id="KW-1185">Reference proteome</keyword>
<reference evidence="4 5" key="1">
    <citation type="submission" date="2024-02" db="EMBL/GenBank/DDBJ databases">
        <title>The Genome Sequence of Enterococcus sp. DIV0159.</title>
        <authorList>
            <person name="Earl A."/>
            <person name="Manson A."/>
            <person name="Gilmore M."/>
            <person name="Sanders J."/>
            <person name="Shea T."/>
            <person name="Howe W."/>
            <person name="Livny J."/>
            <person name="Cuomo C."/>
            <person name="Neafsey D."/>
            <person name="Birren B."/>
        </authorList>
    </citation>
    <scope>NUCLEOTIDE SEQUENCE [LARGE SCALE GENOMIC DNA]</scope>
    <source>
        <strain evidence="4 5">665A</strain>
    </source>
</reference>
<dbReference type="Pfam" id="PF01730">
    <property type="entry name" value="UreF"/>
    <property type="match status" value="1"/>
</dbReference>
<comment type="caution">
    <text evidence="4">The sequence shown here is derived from an EMBL/GenBank/DDBJ whole genome shotgun (WGS) entry which is preliminary data.</text>
</comment>
<keyword evidence="1 3" id="KW-0996">Nickel insertion</keyword>
<dbReference type="PANTHER" id="PTHR33620:SF1">
    <property type="entry name" value="UREASE ACCESSORY PROTEIN F"/>
    <property type="match status" value="1"/>
</dbReference>
<dbReference type="PIRSF" id="PIRSF009467">
    <property type="entry name" value="Ureas_acces_UreF"/>
    <property type="match status" value="1"/>
</dbReference>
<dbReference type="Gene3D" id="1.10.4190.10">
    <property type="entry name" value="Urease accessory protein UreF"/>
    <property type="match status" value="1"/>
</dbReference>
<name>A0ABV0ETP3_9ENTE</name>
<dbReference type="InterPro" id="IPR038277">
    <property type="entry name" value="UreF_sf"/>
</dbReference>
<evidence type="ECO:0000256" key="1">
    <source>
        <dbReference type="ARBA" id="ARBA00022988"/>
    </source>
</evidence>
<organism evidence="4 5">
    <name type="scientific">Candidatus Enterococcus ferrettii</name>
    <dbReference type="NCBI Taxonomy" id="2815324"/>
    <lineage>
        <taxon>Bacteria</taxon>
        <taxon>Bacillati</taxon>
        <taxon>Bacillota</taxon>
        <taxon>Bacilli</taxon>
        <taxon>Lactobacillales</taxon>
        <taxon>Enterococcaceae</taxon>
        <taxon>Enterococcus</taxon>
    </lineage>
</organism>
<evidence type="ECO:0000313" key="5">
    <source>
        <dbReference type="Proteomes" id="UP000664357"/>
    </source>
</evidence>
<comment type="subunit">
    <text evidence="3">UreD, UreF and UreG form a complex that acts as a GTP-hydrolysis-dependent molecular chaperone, activating the urease apoprotein by helping to assemble the nickel containing metallocenter of UreC. The UreE protein probably delivers the nickel.</text>
</comment>
<comment type="similarity">
    <text evidence="3">Belongs to the UreF family.</text>
</comment>
<evidence type="ECO:0000313" key="4">
    <source>
        <dbReference type="EMBL" id="MEO1771994.1"/>
    </source>
</evidence>
<protein>
    <recommendedName>
        <fullName evidence="3">Urease accessory protein UreF</fullName>
    </recommendedName>
</protein>
<dbReference type="PANTHER" id="PTHR33620">
    <property type="entry name" value="UREASE ACCESSORY PROTEIN F"/>
    <property type="match status" value="1"/>
</dbReference>
<dbReference type="EMBL" id="JAFREL020000003">
    <property type="protein sequence ID" value="MEO1771994.1"/>
    <property type="molecule type" value="Genomic_DNA"/>
</dbReference>
<dbReference type="RefSeq" id="WP_207704542.1">
    <property type="nucleotide sequence ID" value="NZ_JAFREL020000003.1"/>
</dbReference>
<dbReference type="InterPro" id="IPR002639">
    <property type="entry name" value="UreF"/>
</dbReference>
<proteinExistence type="inferred from homology"/>
<keyword evidence="2 3" id="KW-0143">Chaperone</keyword>
<comment type="function">
    <text evidence="3">Required for maturation of urease via the functional incorporation of the urease nickel metallocenter.</text>
</comment>
<sequence>MITNLFLFQMNDSNFPIGSFSHSYGFETYLQQNRIQNAEAFELWLKQFLNNQILSTDGLAIRIVFEALEKKSLTEVLAVNVELNALLLPSEMRQANKKMGQQFLNIGNSLMDDSLLKHYQLRLKEQQLAPHPAIVFGLLAYCSQAEVTETLSVYLLNTTITLVQNAVRGVPIGQVAGQKIIYAVSQEIPQLTEAILTMPLDHFGATAPGIEISQMQHEFLFARNFMS</sequence>
<evidence type="ECO:0000256" key="2">
    <source>
        <dbReference type="ARBA" id="ARBA00023186"/>
    </source>
</evidence>
<gene>
    <name evidence="3" type="primary">ureF</name>
    <name evidence="4" type="ORF">JZO67_003976</name>
</gene>
<comment type="subcellular location">
    <subcellularLocation>
        <location evidence="3">Cytoplasm</location>
    </subcellularLocation>
</comment>
<dbReference type="HAMAP" id="MF_01385">
    <property type="entry name" value="UreF"/>
    <property type="match status" value="1"/>
</dbReference>
<keyword evidence="3" id="KW-0963">Cytoplasm</keyword>
<evidence type="ECO:0000256" key="3">
    <source>
        <dbReference type="HAMAP-Rule" id="MF_01385"/>
    </source>
</evidence>
<dbReference type="Proteomes" id="UP000664357">
    <property type="component" value="Unassembled WGS sequence"/>
</dbReference>
<accession>A0ABV0ETP3</accession>